<reference evidence="2" key="1">
    <citation type="journal article" date="2021" name="bioRxiv">
        <title>Whole Genome Assembly and Annotation of Northern Wild Rice, Zizania palustris L., Supports a Whole Genome Duplication in the Zizania Genus.</title>
        <authorList>
            <person name="Haas M."/>
            <person name="Kono T."/>
            <person name="Macchietto M."/>
            <person name="Millas R."/>
            <person name="McGilp L."/>
            <person name="Shao M."/>
            <person name="Duquette J."/>
            <person name="Hirsch C.N."/>
            <person name="Kimball J."/>
        </authorList>
    </citation>
    <scope>NUCLEOTIDE SEQUENCE</scope>
    <source>
        <tissue evidence="2">Fresh leaf tissue</tissue>
    </source>
</reference>
<proteinExistence type="predicted"/>
<feature type="compositionally biased region" description="Basic and acidic residues" evidence="1">
    <location>
        <begin position="78"/>
        <end position="98"/>
    </location>
</feature>
<feature type="region of interest" description="Disordered" evidence="1">
    <location>
        <begin position="71"/>
        <end position="107"/>
    </location>
</feature>
<gene>
    <name evidence="2" type="ORF">GUJ93_ZPchr0002g25850</name>
</gene>
<dbReference type="Proteomes" id="UP000729402">
    <property type="component" value="Unassembled WGS sequence"/>
</dbReference>
<dbReference type="EMBL" id="JAAALK010000287">
    <property type="protein sequence ID" value="KAG8060435.1"/>
    <property type="molecule type" value="Genomic_DNA"/>
</dbReference>
<evidence type="ECO:0000256" key="1">
    <source>
        <dbReference type="SAM" id="MobiDB-lite"/>
    </source>
</evidence>
<organism evidence="2 3">
    <name type="scientific">Zizania palustris</name>
    <name type="common">Northern wild rice</name>
    <dbReference type="NCBI Taxonomy" id="103762"/>
    <lineage>
        <taxon>Eukaryota</taxon>
        <taxon>Viridiplantae</taxon>
        <taxon>Streptophyta</taxon>
        <taxon>Embryophyta</taxon>
        <taxon>Tracheophyta</taxon>
        <taxon>Spermatophyta</taxon>
        <taxon>Magnoliopsida</taxon>
        <taxon>Liliopsida</taxon>
        <taxon>Poales</taxon>
        <taxon>Poaceae</taxon>
        <taxon>BOP clade</taxon>
        <taxon>Oryzoideae</taxon>
        <taxon>Oryzeae</taxon>
        <taxon>Zizaniinae</taxon>
        <taxon>Zizania</taxon>
    </lineage>
</organism>
<name>A0A8J5VCB9_ZIZPA</name>
<dbReference type="AlphaFoldDB" id="A0A8J5VCB9"/>
<protein>
    <submittedName>
        <fullName evidence="2">Uncharacterized protein</fullName>
    </submittedName>
</protein>
<accession>A0A8J5VCB9</accession>
<evidence type="ECO:0000313" key="2">
    <source>
        <dbReference type="EMBL" id="KAG8060435.1"/>
    </source>
</evidence>
<keyword evidence="3" id="KW-1185">Reference proteome</keyword>
<feature type="region of interest" description="Disordered" evidence="1">
    <location>
        <begin position="12"/>
        <end position="47"/>
    </location>
</feature>
<comment type="caution">
    <text evidence="2">The sequence shown here is derived from an EMBL/GenBank/DDBJ whole genome shotgun (WGS) entry which is preliminary data.</text>
</comment>
<sequence>MVLRRLSLVPAFSSEQSLPASTDPYLSPCVRRSQGPSSPRVMPPPNPPRAQRLLGQSYLDTTHVRQGKESWCGGRWRQGGEVDEHGGRRQRRGEKGHDFSAATTVAR</sequence>
<reference evidence="2" key="2">
    <citation type="submission" date="2021-02" db="EMBL/GenBank/DDBJ databases">
        <authorList>
            <person name="Kimball J.A."/>
            <person name="Haas M.W."/>
            <person name="Macchietto M."/>
            <person name="Kono T."/>
            <person name="Duquette J."/>
            <person name="Shao M."/>
        </authorList>
    </citation>
    <scope>NUCLEOTIDE SEQUENCE</scope>
    <source>
        <tissue evidence="2">Fresh leaf tissue</tissue>
    </source>
</reference>
<evidence type="ECO:0000313" key="3">
    <source>
        <dbReference type="Proteomes" id="UP000729402"/>
    </source>
</evidence>